<evidence type="ECO:0000313" key="1">
    <source>
        <dbReference type="EMBL" id="RVU39013.1"/>
    </source>
</evidence>
<dbReference type="Proteomes" id="UP000287447">
    <property type="component" value="Unassembled WGS sequence"/>
</dbReference>
<dbReference type="EMBL" id="SADE01000001">
    <property type="protein sequence ID" value="RVU39013.1"/>
    <property type="molecule type" value="Genomic_DNA"/>
</dbReference>
<accession>A0A437QX52</accession>
<keyword evidence="2" id="KW-1185">Reference proteome</keyword>
<dbReference type="AlphaFoldDB" id="A0A437QX52"/>
<protein>
    <submittedName>
        <fullName evidence="1">Uncharacterized protein</fullName>
    </submittedName>
</protein>
<organism evidence="1 2">
    <name type="scientific">Hwanghaeella grinnelliae</name>
    <dbReference type="NCBI Taxonomy" id="2500179"/>
    <lineage>
        <taxon>Bacteria</taxon>
        <taxon>Pseudomonadati</taxon>
        <taxon>Pseudomonadota</taxon>
        <taxon>Alphaproteobacteria</taxon>
        <taxon>Rhodospirillales</taxon>
        <taxon>Rhodospirillaceae</taxon>
        <taxon>Hwanghaeella</taxon>
    </lineage>
</organism>
<sequence>MTDVLEADCTDTVAGHSWRVVFCDPEPLDPACASWRERAFNAVLKILAPGFRHCFLMRALRTGRGDTAGWLIVNPNAARLDIFEVSDGDGGDRGYGTYIDRLARSGAVHVLDLPQRYPAAVTLRPWFSCVEVVKHTTGVKPPFWVVTPRQLYRWIRANGPDV</sequence>
<dbReference type="RefSeq" id="WP_127764385.1">
    <property type="nucleotide sequence ID" value="NZ_SADE01000001.1"/>
</dbReference>
<name>A0A437QX52_9PROT</name>
<evidence type="ECO:0000313" key="2">
    <source>
        <dbReference type="Proteomes" id="UP000287447"/>
    </source>
</evidence>
<dbReference type="OrthoDB" id="8446920at2"/>
<reference evidence="2" key="1">
    <citation type="submission" date="2019-01" db="EMBL/GenBank/DDBJ databases">
        <title>Gri0909 isolated from a small marine red alga.</title>
        <authorList>
            <person name="Kim J."/>
            <person name="Jeong S.E."/>
            <person name="Jeon C.O."/>
        </authorList>
    </citation>
    <scope>NUCLEOTIDE SEQUENCE [LARGE SCALE GENOMIC DNA]</scope>
    <source>
        <strain evidence="2">Gri0909</strain>
    </source>
</reference>
<proteinExistence type="predicted"/>
<comment type="caution">
    <text evidence="1">The sequence shown here is derived from an EMBL/GenBank/DDBJ whole genome shotgun (WGS) entry which is preliminary data.</text>
</comment>
<gene>
    <name evidence="1" type="ORF">EOI86_07080</name>
</gene>